<name>A0A1B1TCU0_9ARCH</name>
<protein>
    <recommendedName>
        <fullName evidence="4">Tetratricopeptide repeat protein</fullName>
    </recommendedName>
</protein>
<dbReference type="SUPFAM" id="SSF48452">
    <property type="entry name" value="TPR-like"/>
    <property type="match status" value="1"/>
</dbReference>
<evidence type="ECO:0000256" key="2">
    <source>
        <dbReference type="SAM" id="MobiDB-lite"/>
    </source>
</evidence>
<keyword evidence="1" id="KW-0802">TPR repeat</keyword>
<dbReference type="EMBL" id="KP211870">
    <property type="protein sequence ID" value="ANV80094.1"/>
    <property type="molecule type" value="Genomic_DNA"/>
</dbReference>
<accession>A0A1B1TCU0</accession>
<dbReference type="PROSITE" id="PS50005">
    <property type="entry name" value="TPR"/>
    <property type="match status" value="1"/>
</dbReference>
<dbReference type="Gene3D" id="1.25.40.10">
    <property type="entry name" value="Tetratricopeptide repeat domain"/>
    <property type="match status" value="1"/>
</dbReference>
<reference evidence="3" key="1">
    <citation type="submission" date="2014-11" db="EMBL/GenBank/DDBJ databases">
        <authorList>
            <person name="Zhu J."/>
            <person name="Qi W."/>
            <person name="Song R."/>
        </authorList>
    </citation>
    <scope>NUCLEOTIDE SEQUENCE</scope>
</reference>
<sequence length="326" mass="38190">MTDVDINQKLQHPRRSLGNRHRSQAVKFLKISKSSENLNWAEQSAKQAVLYDFTNPENWIVLTEIKILRGDTEGIRAVLKELFTILGRDPELLSQLKNIDLTKNGMDLLNAGLNVDPLDPDEWAKEVLGNDEETQKFKNRVEKLDLRDARASILFSRRIERLRNYNNEELFMYLSRIILAQRPSNHETWNELGKLHERRGEFDDAWFCYDQAQTYFPTIKVRDRYKKRMEAKMDGEATIPWREPIVKNRVEFLKKMQDMSTPKNFKGNLEYEQEEIAIDDFQKIATFREQGNLSGAFFLARQLAAEGDEDAKILVKEIMEEMNDGN</sequence>
<feature type="repeat" description="TPR" evidence="1">
    <location>
        <begin position="186"/>
        <end position="219"/>
    </location>
</feature>
<dbReference type="AlphaFoldDB" id="A0A1B1TCU0"/>
<reference evidence="3" key="2">
    <citation type="journal article" date="2015" name="ISME J.">
        <title>A new class of marine Euryarchaeota group II from the Mediterranean deep chlorophyll maximum.</title>
        <authorList>
            <person name="Martin-Cuadrado A.B."/>
            <person name="Garcia-Heredia I."/>
            <person name="Molto A.G."/>
            <person name="Lopez-Ubeda R."/>
            <person name="Kimes N."/>
            <person name="Lopez-Garcia P."/>
            <person name="Moreira D."/>
            <person name="Rodriguez-Valera F."/>
        </authorList>
    </citation>
    <scope>NUCLEOTIDE SEQUENCE</scope>
</reference>
<dbReference type="InterPro" id="IPR011990">
    <property type="entry name" value="TPR-like_helical_dom_sf"/>
</dbReference>
<organism evidence="3">
    <name type="scientific">uncultured Poseidoniia archaeon</name>
    <dbReference type="NCBI Taxonomy" id="1697135"/>
    <lineage>
        <taxon>Archaea</taxon>
        <taxon>Methanobacteriati</taxon>
        <taxon>Thermoplasmatota</taxon>
        <taxon>Candidatus Poseidoniia</taxon>
        <taxon>environmental samples</taxon>
    </lineage>
</organism>
<evidence type="ECO:0008006" key="4">
    <source>
        <dbReference type="Google" id="ProtNLM"/>
    </source>
</evidence>
<proteinExistence type="predicted"/>
<feature type="region of interest" description="Disordered" evidence="2">
    <location>
        <begin position="1"/>
        <end position="20"/>
    </location>
</feature>
<feature type="compositionally biased region" description="Basic residues" evidence="2">
    <location>
        <begin position="11"/>
        <end position="20"/>
    </location>
</feature>
<evidence type="ECO:0000313" key="3">
    <source>
        <dbReference type="EMBL" id="ANV80094.1"/>
    </source>
</evidence>
<dbReference type="InterPro" id="IPR019734">
    <property type="entry name" value="TPR_rpt"/>
</dbReference>
<evidence type="ECO:0000256" key="1">
    <source>
        <dbReference type="PROSITE-ProRule" id="PRU00339"/>
    </source>
</evidence>